<reference evidence="3 4" key="1">
    <citation type="submission" date="2024-01" db="EMBL/GenBank/DDBJ databases">
        <title>A draft genome for the cacao thread blight pathogen Marasmiellus scandens.</title>
        <authorList>
            <person name="Baruah I.K."/>
            <person name="Leung J."/>
            <person name="Bukari Y."/>
            <person name="Amoako-Attah I."/>
            <person name="Meinhardt L.W."/>
            <person name="Bailey B.A."/>
            <person name="Cohen S.P."/>
        </authorList>
    </citation>
    <scope>NUCLEOTIDE SEQUENCE [LARGE SCALE GENOMIC DNA]</scope>
    <source>
        <strain evidence="3 4">GH-19</strain>
    </source>
</reference>
<evidence type="ECO:0000313" key="3">
    <source>
        <dbReference type="EMBL" id="KAK7433876.1"/>
    </source>
</evidence>
<accession>A0ABR1IIY0</accession>
<feature type="chain" id="PRO_5047521635" evidence="2">
    <location>
        <begin position="28"/>
        <end position="642"/>
    </location>
</feature>
<organism evidence="3 4">
    <name type="scientific">Marasmiellus scandens</name>
    <dbReference type="NCBI Taxonomy" id="2682957"/>
    <lineage>
        <taxon>Eukaryota</taxon>
        <taxon>Fungi</taxon>
        <taxon>Dikarya</taxon>
        <taxon>Basidiomycota</taxon>
        <taxon>Agaricomycotina</taxon>
        <taxon>Agaricomycetes</taxon>
        <taxon>Agaricomycetidae</taxon>
        <taxon>Agaricales</taxon>
        <taxon>Marasmiineae</taxon>
        <taxon>Omphalotaceae</taxon>
        <taxon>Marasmiellus</taxon>
    </lineage>
</organism>
<comment type="caution">
    <text evidence="3">The sequence shown here is derived from an EMBL/GenBank/DDBJ whole genome shotgun (WGS) entry which is preliminary data.</text>
</comment>
<keyword evidence="2" id="KW-0732">Signal</keyword>
<evidence type="ECO:0000256" key="2">
    <source>
        <dbReference type="SAM" id="SignalP"/>
    </source>
</evidence>
<keyword evidence="4" id="KW-1185">Reference proteome</keyword>
<feature type="compositionally biased region" description="Acidic residues" evidence="1">
    <location>
        <begin position="173"/>
        <end position="201"/>
    </location>
</feature>
<name>A0ABR1IIY0_9AGAR</name>
<evidence type="ECO:0000313" key="4">
    <source>
        <dbReference type="Proteomes" id="UP001498398"/>
    </source>
</evidence>
<feature type="signal peptide" evidence="2">
    <location>
        <begin position="1"/>
        <end position="27"/>
    </location>
</feature>
<feature type="region of interest" description="Disordered" evidence="1">
    <location>
        <begin position="170"/>
        <end position="205"/>
    </location>
</feature>
<gene>
    <name evidence="3" type="ORF">VKT23_020501</name>
</gene>
<evidence type="ECO:0000256" key="1">
    <source>
        <dbReference type="SAM" id="MobiDB-lite"/>
    </source>
</evidence>
<sequence>MFVWTRSHYNLFLSYLLSWELIDNLEAYVQTKAFDDECVALARTHKPSSSSSGSLDSANSLWDTLSVSSVEVSPHDVPKLEAYLYYAGLSGPSGRGPRLIYRTSSDKFVPPDGPDAYRHLMKLRTVPENHKLGKDGLWDRIRTEVVKLLDQRGIQLSSVDLVRFTWIEKNNDQEDQADQEDQEDKEDQEDEEDEEDEDNINYDDIAPVKPVVDGTVYITPVTIWVGVMPDTTTGEQAYNSSRDILDLLKQHNITDVDVAYRESEVKFLDGPKLFAPVSDLDPLKDVIDGLSTPLSSPIAGMKTTMQGTLGFYFRVEEDLYAVTARHVLFKGNEANVEYSYVTGPKKEVIVMGPSAFTNHLAFLQSTIGTLLDTAEYLKARATYLTALVEGGGSRAEQSALKLPETQEQLTKTQTKTDALKAHFITVNKKWGKAKDRVIGHVVWAPPISVATPPHQYTKDVCVIKLDKGKFRHFKRNVLSLGPEISPANFKKLMYDRFDDGPHEFVYPPEGLFELRGILTQEEIRTQADPIRRVIKRGFTMLTTVGGLSGFLSHIRLYFATGNIDSVQVAIHPHNNGSGPFSRGGDSGSVIVDALGRFVALPTGGTGKTDLSDITFGTPMYWLWPLILAKFDGAKLYWDEDDN</sequence>
<dbReference type="Proteomes" id="UP001498398">
    <property type="component" value="Unassembled WGS sequence"/>
</dbReference>
<dbReference type="EMBL" id="JBANRG010000137">
    <property type="protein sequence ID" value="KAK7433876.1"/>
    <property type="molecule type" value="Genomic_DNA"/>
</dbReference>
<protein>
    <submittedName>
        <fullName evidence="3">Uncharacterized protein</fullName>
    </submittedName>
</protein>
<proteinExistence type="predicted"/>